<keyword evidence="5 9" id="KW-0418">Kinase</keyword>
<protein>
    <submittedName>
        <fullName evidence="9">Histidine kinase</fullName>
    </submittedName>
</protein>
<dbReference type="Gene3D" id="3.30.565.10">
    <property type="entry name" value="Histidine kinase-like ATPase, C-terminal domain"/>
    <property type="match status" value="1"/>
</dbReference>
<reference evidence="9" key="1">
    <citation type="submission" date="2020-08" db="EMBL/GenBank/DDBJ databases">
        <authorList>
            <person name="Uke A."/>
            <person name="Chhe C."/>
            <person name="Baramee S."/>
            <person name="Kosugi A."/>
        </authorList>
    </citation>
    <scope>NUCLEOTIDE SEQUENCE</scope>
    <source>
        <strain evidence="9">DA-C8</strain>
    </source>
</reference>
<accession>A0A916QHS0</accession>
<dbReference type="GO" id="GO:0005886">
    <property type="term" value="C:plasma membrane"/>
    <property type="evidence" value="ECO:0007669"/>
    <property type="project" value="UniProtKB-SubCell"/>
</dbReference>
<dbReference type="PANTHER" id="PTHR34220">
    <property type="entry name" value="SENSOR HISTIDINE KINASE YPDA"/>
    <property type="match status" value="1"/>
</dbReference>
<comment type="subcellular location">
    <subcellularLocation>
        <location evidence="1">Cell membrane</location>
        <topology evidence="1">Multi-pass membrane protein</topology>
    </subcellularLocation>
</comment>
<keyword evidence="6 7" id="KW-0472">Membrane</keyword>
<evidence type="ECO:0000313" key="10">
    <source>
        <dbReference type="Proteomes" id="UP000654993"/>
    </source>
</evidence>
<dbReference type="SUPFAM" id="SSF158472">
    <property type="entry name" value="HAMP domain-like"/>
    <property type="match status" value="1"/>
</dbReference>
<dbReference type="Proteomes" id="UP000654993">
    <property type="component" value="Unassembled WGS sequence"/>
</dbReference>
<dbReference type="InterPro" id="IPR003594">
    <property type="entry name" value="HATPase_dom"/>
</dbReference>
<keyword evidence="3" id="KW-0597">Phosphoprotein</keyword>
<dbReference type="Pfam" id="PF02518">
    <property type="entry name" value="HATPase_c"/>
    <property type="match status" value="1"/>
</dbReference>
<evidence type="ECO:0000256" key="6">
    <source>
        <dbReference type="ARBA" id="ARBA00023136"/>
    </source>
</evidence>
<dbReference type="InterPro" id="IPR003660">
    <property type="entry name" value="HAMP_dom"/>
</dbReference>
<dbReference type="SMART" id="SM00304">
    <property type="entry name" value="HAMP"/>
    <property type="match status" value="1"/>
</dbReference>
<dbReference type="InterPro" id="IPR010559">
    <property type="entry name" value="Sig_transdc_His_kin_internal"/>
</dbReference>
<keyword evidence="7" id="KW-1133">Transmembrane helix</keyword>
<feature type="transmembrane region" description="Helical" evidence="7">
    <location>
        <begin position="295"/>
        <end position="318"/>
    </location>
</feature>
<evidence type="ECO:0000256" key="2">
    <source>
        <dbReference type="ARBA" id="ARBA00022475"/>
    </source>
</evidence>
<keyword evidence="7" id="KW-0812">Transmembrane</keyword>
<dbReference type="PANTHER" id="PTHR34220:SF7">
    <property type="entry name" value="SENSOR HISTIDINE KINASE YPDA"/>
    <property type="match status" value="1"/>
</dbReference>
<dbReference type="Pfam" id="PF00672">
    <property type="entry name" value="HAMP"/>
    <property type="match status" value="1"/>
</dbReference>
<name>A0A916QHS0_9BACL</name>
<dbReference type="Pfam" id="PF06580">
    <property type="entry name" value="His_kinase"/>
    <property type="match status" value="1"/>
</dbReference>
<dbReference type="InterPro" id="IPR036890">
    <property type="entry name" value="HATPase_C_sf"/>
</dbReference>
<reference evidence="9" key="2">
    <citation type="journal article" date="2021" name="Data Brief">
        <title>Draft genome sequence data of the facultative, thermophilic, xylanolytic bacterium Paenibacillus sp. strain DA-C8.</title>
        <authorList>
            <person name="Chhe C."/>
            <person name="Uke A."/>
            <person name="Baramee S."/>
            <person name="Ungkulpasvich U."/>
            <person name="Tachaapaikoon C."/>
            <person name="Pason P."/>
            <person name="Waeonukul R."/>
            <person name="Ratanakhanokchai K."/>
            <person name="Kosugi A."/>
        </authorList>
    </citation>
    <scope>NUCLEOTIDE SEQUENCE</scope>
    <source>
        <strain evidence="9">DA-C8</strain>
    </source>
</reference>
<evidence type="ECO:0000256" key="5">
    <source>
        <dbReference type="ARBA" id="ARBA00022777"/>
    </source>
</evidence>
<evidence type="ECO:0000256" key="3">
    <source>
        <dbReference type="ARBA" id="ARBA00022553"/>
    </source>
</evidence>
<sequence length="605" mass="69875">MTRNLTTIFVISFVTVLAIVLAVLSLVSYQIFFDYASEEISGTRLALLNENTDKLSKAAREISDAGYYLAANPSLIEIFSEPPIDAYEAISEQRAILEQLSIMAGLKPNIHSLEIYTDRYLDYPMISDSRLRTLNELKAQPWYTILESMDSGWVPNTMNGRPMVSFVHRLVDHRGARVGYVKVNVLEETLFADLNVFTPVDSPQGFVLIVDSGDRVLARSPADLEPSAVSLLTQQAEGKPYDLLKPEYRDMSSQYRSIRHMNEWYLLLVSELNDKRWKLMQLIPIEPLYAGTRKLGLIVALLGLGVLLLSVPMVYLLCRRLILRPIRKIIQGMKQVERGIFHTRVEPLFVEEFDYMAHHFNHMTNELQRLISEIEREHKARRDAEMRMLQNQIMPHFLYNTLDIIHWKAMDYQAEEISRMVNSLSKMFRIGLSGGRHYIRLRDELEHVRSYVEIQRMRAPQQRFEFEVTAPAECKNLYVPKIILQPFVENSMKHGYPDPVEDTVYIQIEVRKVHPSRELHIEIRDRGIGFPAGWSLETSTGIGMKNVQERIRMYCGMDFGIEVDHPPEGGARIILRLPILRTEQEAEQCLAFNSDSFDNKLRQLA</sequence>
<evidence type="ECO:0000259" key="8">
    <source>
        <dbReference type="PROSITE" id="PS50885"/>
    </source>
</evidence>
<evidence type="ECO:0000256" key="7">
    <source>
        <dbReference type="SAM" id="Phobius"/>
    </source>
</evidence>
<feature type="domain" description="HAMP" evidence="8">
    <location>
        <begin position="320"/>
        <end position="372"/>
    </location>
</feature>
<keyword evidence="2" id="KW-1003">Cell membrane</keyword>
<evidence type="ECO:0000256" key="4">
    <source>
        <dbReference type="ARBA" id="ARBA00022679"/>
    </source>
</evidence>
<feature type="transmembrane region" description="Helical" evidence="7">
    <location>
        <begin position="7"/>
        <end position="32"/>
    </location>
</feature>
<dbReference type="PROSITE" id="PS50885">
    <property type="entry name" value="HAMP"/>
    <property type="match status" value="1"/>
</dbReference>
<dbReference type="Gene3D" id="6.10.340.10">
    <property type="match status" value="1"/>
</dbReference>
<dbReference type="SUPFAM" id="SSF55874">
    <property type="entry name" value="ATPase domain of HSP90 chaperone/DNA topoisomerase II/histidine kinase"/>
    <property type="match status" value="1"/>
</dbReference>
<comment type="caution">
    <text evidence="9">The sequence shown here is derived from an EMBL/GenBank/DDBJ whole genome shotgun (WGS) entry which is preliminary data.</text>
</comment>
<dbReference type="AlphaFoldDB" id="A0A916QHS0"/>
<evidence type="ECO:0000256" key="1">
    <source>
        <dbReference type="ARBA" id="ARBA00004651"/>
    </source>
</evidence>
<dbReference type="InterPro" id="IPR050640">
    <property type="entry name" value="Bact_2-comp_sensor_kinase"/>
</dbReference>
<keyword evidence="4" id="KW-0808">Transferase</keyword>
<gene>
    <name evidence="9" type="ORF">PRECH8_19820</name>
</gene>
<keyword evidence="10" id="KW-1185">Reference proteome</keyword>
<dbReference type="GO" id="GO:0000155">
    <property type="term" value="F:phosphorelay sensor kinase activity"/>
    <property type="evidence" value="ECO:0007669"/>
    <property type="project" value="InterPro"/>
</dbReference>
<dbReference type="SMART" id="SM00387">
    <property type="entry name" value="HATPase_c"/>
    <property type="match status" value="1"/>
</dbReference>
<organism evidence="9 10">
    <name type="scientific">Insulibacter thermoxylanivorax</name>
    <dbReference type="NCBI Taxonomy" id="2749268"/>
    <lineage>
        <taxon>Bacteria</taxon>
        <taxon>Bacillati</taxon>
        <taxon>Bacillota</taxon>
        <taxon>Bacilli</taxon>
        <taxon>Bacillales</taxon>
        <taxon>Paenibacillaceae</taxon>
        <taxon>Insulibacter</taxon>
    </lineage>
</organism>
<evidence type="ECO:0000313" key="9">
    <source>
        <dbReference type="EMBL" id="GFR38686.1"/>
    </source>
</evidence>
<dbReference type="EMBL" id="BMAQ01000022">
    <property type="protein sequence ID" value="GFR38686.1"/>
    <property type="molecule type" value="Genomic_DNA"/>
</dbReference>
<dbReference type="CDD" id="cd06225">
    <property type="entry name" value="HAMP"/>
    <property type="match status" value="1"/>
</dbReference>
<dbReference type="RefSeq" id="WP_200966925.1">
    <property type="nucleotide sequence ID" value="NZ_BMAQ01000022.1"/>
</dbReference>
<proteinExistence type="predicted"/>